<reference evidence="3" key="1">
    <citation type="journal article" date="2019" name="Int. J. Syst. Evol. Microbiol.">
        <title>The Global Catalogue of Microorganisms (GCM) 10K type strain sequencing project: providing services to taxonomists for standard genome sequencing and annotation.</title>
        <authorList>
            <consortium name="The Broad Institute Genomics Platform"/>
            <consortium name="The Broad Institute Genome Sequencing Center for Infectious Disease"/>
            <person name="Wu L."/>
            <person name="Ma J."/>
        </authorList>
    </citation>
    <scope>NUCLEOTIDE SEQUENCE [LARGE SCALE GENOMIC DNA]</scope>
    <source>
        <strain evidence="3">CGMCC 1.12449</strain>
    </source>
</reference>
<sequence>MTPPTLTTERLIIEPLAMKHWEAYAAAWADPQMTQFISPEPRTRQESWIKFVQGAGFWSLFGYGYLAFCDRSNGQFLGNGGLARMERGIAGLEGYPEAGWAFAHHAWSKGYATEAMTAILGWADKALPDPEIRCIIDINNLASMRVGEKLGFRLIETTEGTTGPLGLFSRQRGG</sequence>
<evidence type="ECO:0000313" key="3">
    <source>
        <dbReference type="Proteomes" id="UP001597215"/>
    </source>
</evidence>
<dbReference type="PANTHER" id="PTHR43792:SF16">
    <property type="entry name" value="N-ACETYLTRANSFERASE DOMAIN-CONTAINING PROTEIN"/>
    <property type="match status" value="1"/>
</dbReference>
<dbReference type="PANTHER" id="PTHR43792">
    <property type="entry name" value="GNAT FAMILY, PUTATIVE (AFU_ORTHOLOGUE AFUA_3G00765)-RELATED-RELATED"/>
    <property type="match status" value="1"/>
</dbReference>
<keyword evidence="2" id="KW-0012">Acyltransferase</keyword>
<keyword evidence="2" id="KW-0808">Transferase</keyword>
<organism evidence="2 3">
    <name type="scientific">Sphingorhabdus buctiana</name>
    <dbReference type="NCBI Taxonomy" id="1508805"/>
    <lineage>
        <taxon>Bacteria</taxon>
        <taxon>Pseudomonadati</taxon>
        <taxon>Pseudomonadota</taxon>
        <taxon>Alphaproteobacteria</taxon>
        <taxon>Sphingomonadales</taxon>
        <taxon>Sphingomonadaceae</taxon>
        <taxon>Sphingorhabdus</taxon>
    </lineage>
</organism>
<dbReference type="SUPFAM" id="SSF55729">
    <property type="entry name" value="Acyl-CoA N-acyltransferases (Nat)"/>
    <property type="match status" value="1"/>
</dbReference>
<feature type="domain" description="N-acetyltransferase" evidence="1">
    <location>
        <begin position="10"/>
        <end position="153"/>
    </location>
</feature>
<dbReference type="EMBL" id="JBHUEL010000003">
    <property type="protein sequence ID" value="MFD1766064.1"/>
    <property type="molecule type" value="Genomic_DNA"/>
</dbReference>
<evidence type="ECO:0000313" key="2">
    <source>
        <dbReference type="EMBL" id="MFD1766064.1"/>
    </source>
</evidence>
<gene>
    <name evidence="2" type="ORF">ACFSAG_04305</name>
</gene>
<dbReference type="Proteomes" id="UP001597215">
    <property type="component" value="Unassembled WGS sequence"/>
</dbReference>
<proteinExistence type="predicted"/>
<dbReference type="InterPro" id="IPR051531">
    <property type="entry name" value="N-acetyltransferase"/>
</dbReference>
<accession>A0ABW4MAG4</accession>
<comment type="caution">
    <text evidence="2">The sequence shown here is derived from an EMBL/GenBank/DDBJ whole genome shotgun (WGS) entry which is preliminary data.</text>
</comment>
<dbReference type="EC" id="2.3.-.-" evidence="2"/>
<dbReference type="Gene3D" id="3.40.630.30">
    <property type="match status" value="1"/>
</dbReference>
<dbReference type="InterPro" id="IPR000182">
    <property type="entry name" value="GNAT_dom"/>
</dbReference>
<evidence type="ECO:0000259" key="1">
    <source>
        <dbReference type="Pfam" id="PF13302"/>
    </source>
</evidence>
<protein>
    <submittedName>
        <fullName evidence="2">GNAT family N-acetyltransferase</fullName>
        <ecNumber evidence="2">2.3.-.-</ecNumber>
    </submittedName>
</protein>
<name>A0ABW4MAG4_9SPHN</name>
<dbReference type="Pfam" id="PF13302">
    <property type="entry name" value="Acetyltransf_3"/>
    <property type="match status" value="1"/>
</dbReference>
<dbReference type="GO" id="GO:0016746">
    <property type="term" value="F:acyltransferase activity"/>
    <property type="evidence" value="ECO:0007669"/>
    <property type="project" value="UniProtKB-KW"/>
</dbReference>
<dbReference type="RefSeq" id="WP_374612209.1">
    <property type="nucleotide sequence ID" value="NZ_JBHUEL010000003.1"/>
</dbReference>
<dbReference type="InterPro" id="IPR016181">
    <property type="entry name" value="Acyl_CoA_acyltransferase"/>
</dbReference>
<keyword evidence="3" id="KW-1185">Reference proteome</keyword>